<sequence length="367" mass="42171">MAAHGTTPICPDWIFLDNSNVHVAKDRGWFMTYTPFNSYIKSSLFCSPRYLPVLGVGTVRIPTKCSSTQSGISNHSYLRLEQVLHVPGFICNVISSSVMISDGYNIQKHVSRRSKGAVKDRSGKQIAFFNRNTPHYSIRVRSRPEGPRLGPHVLRKNGMYMISCYWVHNGEQKCHWEQSEEQKWLDYKAGDCDKYSKSVSAIATGTSSSDTNANPPYTKAEKRFLEDSCDGEYEFLFNHGLDFYNSEDRERSRLLLRALMRREGLDGECADEEESDDEEEEEEEEEDEEESNNEEEGSNYSFDDAELYDPAEFSSEELKWVRTHYRDVDAFMAAYGLNPNWFYDRMDARGMVNGLLKEEKLANAVDE</sequence>
<dbReference type="PANTHER" id="PTHR40628">
    <property type="entry name" value="CHROMO DOMAIN-CONTAINING PROTEIN"/>
    <property type="match status" value="1"/>
</dbReference>
<keyword evidence="4" id="KW-1185">Reference proteome</keyword>
<protein>
    <recommendedName>
        <fullName evidence="2">Retrovirus-related Pol polyprotein from transposon TNT 1-94-like beta-barrel domain-containing protein</fullName>
    </recommendedName>
</protein>
<dbReference type="RefSeq" id="XP_007683073.1">
    <property type="nucleotide sequence ID" value="XM_007684883.1"/>
</dbReference>
<organism evidence="3 4">
    <name type="scientific">Bipolaris oryzae ATCC 44560</name>
    <dbReference type="NCBI Taxonomy" id="930090"/>
    <lineage>
        <taxon>Eukaryota</taxon>
        <taxon>Fungi</taxon>
        <taxon>Dikarya</taxon>
        <taxon>Ascomycota</taxon>
        <taxon>Pezizomycotina</taxon>
        <taxon>Dothideomycetes</taxon>
        <taxon>Pleosporomycetidae</taxon>
        <taxon>Pleosporales</taxon>
        <taxon>Pleosporineae</taxon>
        <taxon>Pleosporaceae</taxon>
        <taxon>Bipolaris</taxon>
    </lineage>
</organism>
<dbReference type="AlphaFoldDB" id="W6ZSE4"/>
<dbReference type="PANTHER" id="PTHR40628:SF1">
    <property type="entry name" value="CHROMO DOMAIN-CONTAINING PROTEIN"/>
    <property type="match status" value="1"/>
</dbReference>
<accession>W6ZSE4</accession>
<dbReference type="HOGENOM" id="CLU_077197_0_0_1"/>
<evidence type="ECO:0000259" key="2">
    <source>
        <dbReference type="Pfam" id="PF22936"/>
    </source>
</evidence>
<evidence type="ECO:0000313" key="4">
    <source>
        <dbReference type="Proteomes" id="UP000054032"/>
    </source>
</evidence>
<feature type="domain" description="Retrovirus-related Pol polyprotein from transposon TNT 1-94-like beta-barrel" evidence="2">
    <location>
        <begin position="20"/>
        <end position="104"/>
    </location>
</feature>
<name>W6ZSE4_COCMI</name>
<reference evidence="3 4" key="1">
    <citation type="journal article" date="2013" name="PLoS Genet.">
        <title>Comparative genome structure, secondary metabolite, and effector coding capacity across Cochliobolus pathogens.</title>
        <authorList>
            <person name="Condon B.J."/>
            <person name="Leng Y."/>
            <person name="Wu D."/>
            <person name="Bushley K.E."/>
            <person name="Ohm R.A."/>
            <person name="Otillar R."/>
            <person name="Martin J."/>
            <person name="Schackwitz W."/>
            <person name="Grimwood J."/>
            <person name="MohdZainudin N."/>
            <person name="Xue C."/>
            <person name="Wang R."/>
            <person name="Manning V.A."/>
            <person name="Dhillon B."/>
            <person name="Tu Z.J."/>
            <person name="Steffenson B.J."/>
            <person name="Salamov A."/>
            <person name="Sun H."/>
            <person name="Lowry S."/>
            <person name="LaButti K."/>
            <person name="Han J."/>
            <person name="Copeland A."/>
            <person name="Lindquist E."/>
            <person name="Barry K."/>
            <person name="Schmutz J."/>
            <person name="Baker S.E."/>
            <person name="Ciuffetti L.M."/>
            <person name="Grigoriev I.V."/>
            <person name="Zhong S."/>
            <person name="Turgeon B.G."/>
        </authorList>
    </citation>
    <scope>NUCLEOTIDE SEQUENCE [LARGE SCALE GENOMIC DNA]</scope>
    <source>
        <strain evidence="3 4">ATCC 44560</strain>
    </source>
</reference>
<dbReference type="InterPro" id="IPR054722">
    <property type="entry name" value="PolX-like_BBD"/>
</dbReference>
<evidence type="ECO:0000313" key="3">
    <source>
        <dbReference type="EMBL" id="EUC50434.1"/>
    </source>
</evidence>
<dbReference type="KEGG" id="bor:COCMIDRAFT_81932"/>
<dbReference type="OrthoDB" id="4232400at2759"/>
<dbReference type="eggNOG" id="ENOG502SQ6I">
    <property type="taxonomic scope" value="Eukaryota"/>
</dbReference>
<dbReference type="Proteomes" id="UP000054032">
    <property type="component" value="Unassembled WGS sequence"/>
</dbReference>
<gene>
    <name evidence="3" type="ORF">COCMIDRAFT_81932</name>
</gene>
<feature type="region of interest" description="Disordered" evidence="1">
    <location>
        <begin position="266"/>
        <end position="301"/>
    </location>
</feature>
<dbReference type="EMBL" id="KI963923">
    <property type="protein sequence ID" value="EUC50434.1"/>
    <property type="molecule type" value="Genomic_DNA"/>
</dbReference>
<dbReference type="GeneID" id="19125959"/>
<dbReference type="Pfam" id="PF22936">
    <property type="entry name" value="Pol_BBD"/>
    <property type="match status" value="1"/>
</dbReference>
<evidence type="ECO:0000256" key="1">
    <source>
        <dbReference type="SAM" id="MobiDB-lite"/>
    </source>
</evidence>
<proteinExistence type="predicted"/>